<name>A0A9W8R3L5_9HYPO</name>
<proteinExistence type="inferred from homology"/>
<keyword evidence="6" id="KW-0812">Transmembrane</keyword>
<evidence type="ECO:0000313" key="8">
    <source>
        <dbReference type="Proteomes" id="UP001152087"/>
    </source>
</evidence>
<dbReference type="GO" id="GO:0005506">
    <property type="term" value="F:iron ion binding"/>
    <property type="evidence" value="ECO:0007669"/>
    <property type="project" value="InterPro"/>
</dbReference>
<dbReference type="Pfam" id="PF00067">
    <property type="entry name" value="p450"/>
    <property type="match status" value="1"/>
</dbReference>
<keyword evidence="4 5" id="KW-0408">Iron</keyword>
<evidence type="ECO:0000256" key="6">
    <source>
        <dbReference type="SAM" id="Phobius"/>
    </source>
</evidence>
<comment type="cofactor">
    <cofactor evidence="5">
        <name>heme</name>
        <dbReference type="ChEBI" id="CHEBI:30413"/>
    </cofactor>
</comment>
<evidence type="ECO:0000256" key="1">
    <source>
        <dbReference type="ARBA" id="ARBA00010617"/>
    </source>
</evidence>
<evidence type="ECO:0000256" key="4">
    <source>
        <dbReference type="ARBA" id="ARBA00023004"/>
    </source>
</evidence>
<dbReference type="SUPFAM" id="SSF48264">
    <property type="entry name" value="Cytochrome P450"/>
    <property type="match status" value="1"/>
</dbReference>
<keyword evidence="5" id="KW-0349">Heme</keyword>
<accession>A0A9W8R3L5</accession>
<dbReference type="GO" id="GO:0020037">
    <property type="term" value="F:heme binding"/>
    <property type="evidence" value="ECO:0007669"/>
    <property type="project" value="InterPro"/>
</dbReference>
<evidence type="ECO:0000313" key="7">
    <source>
        <dbReference type="EMBL" id="KAJ4185098.1"/>
    </source>
</evidence>
<gene>
    <name evidence="7" type="ORF">NW755_008541</name>
</gene>
<dbReference type="PRINTS" id="PR00463">
    <property type="entry name" value="EP450I"/>
</dbReference>
<dbReference type="GO" id="GO:0004497">
    <property type="term" value="F:monooxygenase activity"/>
    <property type="evidence" value="ECO:0007669"/>
    <property type="project" value="InterPro"/>
</dbReference>
<keyword evidence="8" id="KW-1185">Reference proteome</keyword>
<evidence type="ECO:0000256" key="2">
    <source>
        <dbReference type="ARBA" id="ARBA00022723"/>
    </source>
</evidence>
<dbReference type="OrthoDB" id="1470350at2759"/>
<keyword evidence="2 5" id="KW-0479">Metal-binding</keyword>
<dbReference type="Proteomes" id="UP001152087">
    <property type="component" value="Unassembled WGS sequence"/>
</dbReference>
<dbReference type="PANTHER" id="PTHR46300:SF4">
    <property type="entry name" value="CYTOCHROME P450 98A3"/>
    <property type="match status" value="1"/>
</dbReference>
<keyword evidence="6" id="KW-0472">Membrane</keyword>
<evidence type="ECO:0000256" key="5">
    <source>
        <dbReference type="PIRSR" id="PIRSR602401-1"/>
    </source>
</evidence>
<dbReference type="Gene3D" id="1.10.630.10">
    <property type="entry name" value="Cytochrome P450"/>
    <property type="match status" value="1"/>
</dbReference>
<feature type="binding site" description="axial binding residue" evidence="5">
    <location>
        <position position="447"/>
    </location>
    <ligand>
        <name>heme</name>
        <dbReference type="ChEBI" id="CHEBI:30413"/>
    </ligand>
    <ligandPart>
        <name>Fe</name>
        <dbReference type="ChEBI" id="CHEBI:18248"/>
    </ligandPart>
</feature>
<sequence length="540" mass="61772">MALSSYLKQTDVSRDSLYLYGLLALLASPFIWLAADYVRILRLRRKMPPGPFPLPLVGNFFQLPKRQPWIEWETWSDTYKSSMITIWNGRRPVIICNDIWSISELLDKRAAIYSSRPHHVVMGDMMNMSETNQVCQKYGDAWRLHRRLMHTIVGSQSVRNYRSHQSNESKVLLRDLLLSPDDFDMSIERYSCSVVSILGWGRRIDRMNDAVAQVALSFMEGVNFVVPGLYIMEAVPWLAKLPGWLYPLPSIILKNSKHMQRYFAALAKEAAANSTEGNFSKSLLAAQREHGITDEDISSLTANMIGGGVDTTTSSTLTLILAMCVFPEVQHKAQEELDCVVGQDRYPEWADEEHLPYIRAVVSETLRWRTVTILGGIPHAPIRDDEYNGYFIPKDTAITGNLWAIHRNPREFPEPDVFRPERFLDGLERPYPNKKGHNAFGWGRRQCSGQPLAEQGLFITIARMIWAFNMQPGWDENNRPAKLDIFAYSDCENMRPEKFKARFTPRTQQIKDLILREAAEARELLRPLDGETAITMASVA</sequence>
<dbReference type="InterPro" id="IPR036396">
    <property type="entry name" value="Cyt_P450_sf"/>
</dbReference>
<dbReference type="InterPro" id="IPR050364">
    <property type="entry name" value="Cytochrome_P450_fung"/>
</dbReference>
<evidence type="ECO:0008006" key="9">
    <source>
        <dbReference type="Google" id="ProtNLM"/>
    </source>
</evidence>
<dbReference type="EMBL" id="JAOQAV010000024">
    <property type="protein sequence ID" value="KAJ4185098.1"/>
    <property type="molecule type" value="Genomic_DNA"/>
</dbReference>
<dbReference type="CDD" id="cd11065">
    <property type="entry name" value="CYP64-like"/>
    <property type="match status" value="1"/>
</dbReference>
<organism evidence="7 8">
    <name type="scientific">Fusarium falciforme</name>
    <dbReference type="NCBI Taxonomy" id="195108"/>
    <lineage>
        <taxon>Eukaryota</taxon>
        <taxon>Fungi</taxon>
        <taxon>Dikarya</taxon>
        <taxon>Ascomycota</taxon>
        <taxon>Pezizomycotina</taxon>
        <taxon>Sordariomycetes</taxon>
        <taxon>Hypocreomycetidae</taxon>
        <taxon>Hypocreales</taxon>
        <taxon>Nectriaceae</taxon>
        <taxon>Fusarium</taxon>
        <taxon>Fusarium solani species complex</taxon>
    </lineage>
</organism>
<comment type="similarity">
    <text evidence="1">Belongs to the cytochrome P450 family.</text>
</comment>
<dbReference type="GO" id="GO:0016705">
    <property type="term" value="F:oxidoreductase activity, acting on paired donors, with incorporation or reduction of molecular oxygen"/>
    <property type="evidence" value="ECO:0007669"/>
    <property type="project" value="InterPro"/>
</dbReference>
<protein>
    <recommendedName>
        <fullName evidence="9">Cytochrome P450 monooxygenase</fullName>
    </recommendedName>
</protein>
<dbReference type="InterPro" id="IPR002401">
    <property type="entry name" value="Cyt_P450_E_grp-I"/>
</dbReference>
<dbReference type="InterPro" id="IPR001128">
    <property type="entry name" value="Cyt_P450"/>
</dbReference>
<reference evidence="7" key="1">
    <citation type="submission" date="2022-09" db="EMBL/GenBank/DDBJ databases">
        <title>Fusarium specimens isolated from Avocado Roots.</title>
        <authorList>
            <person name="Stajich J."/>
            <person name="Roper C."/>
            <person name="Heimlech-Rivalta G."/>
        </authorList>
    </citation>
    <scope>NUCLEOTIDE SEQUENCE</scope>
    <source>
        <strain evidence="7">A02</strain>
    </source>
</reference>
<dbReference type="PRINTS" id="PR00385">
    <property type="entry name" value="P450"/>
</dbReference>
<evidence type="ECO:0000256" key="3">
    <source>
        <dbReference type="ARBA" id="ARBA00023002"/>
    </source>
</evidence>
<feature type="transmembrane region" description="Helical" evidence="6">
    <location>
        <begin position="17"/>
        <end position="38"/>
    </location>
</feature>
<keyword evidence="6" id="KW-1133">Transmembrane helix</keyword>
<dbReference type="AlphaFoldDB" id="A0A9W8R3L5"/>
<dbReference type="PANTHER" id="PTHR46300">
    <property type="entry name" value="P450, PUTATIVE (EUROFUNG)-RELATED-RELATED"/>
    <property type="match status" value="1"/>
</dbReference>
<comment type="caution">
    <text evidence="7">The sequence shown here is derived from an EMBL/GenBank/DDBJ whole genome shotgun (WGS) entry which is preliminary data.</text>
</comment>
<keyword evidence="3" id="KW-0560">Oxidoreductase</keyword>